<dbReference type="AlphaFoldDB" id="A0A2T1NC96"/>
<feature type="signal peptide" evidence="1">
    <location>
        <begin position="1"/>
        <end position="23"/>
    </location>
</feature>
<protein>
    <recommendedName>
        <fullName evidence="4">Adhesion protein FadA</fullName>
    </recommendedName>
</protein>
<gene>
    <name evidence="2" type="ORF">C7H52_01945</name>
</gene>
<keyword evidence="3" id="KW-1185">Reference proteome</keyword>
<sequence length="111" mass="12911">MKNILKIALLTVTFALFTTVSTAQSTAKEDAMVQTKELQEMAKFEMDKFKPVYEAYVAYNRKLESIDKHIDKTTMAYMEAKAKLDEKFKNDMEPVLNAEEFKVFLKKEKLN</sequence>
<dbReference type="EMBL" id="PXOQ01000007">
    <property type="protein sequence ID" value="PSG90059.1"/>
    <property type="molecule type" value="Genomic_DNA"/>
</dbReference>
<evidence type="ECO:0000313" key="3">
    <source>
        <dbReference type="Proteomes" id="UP000238426"/>
    </source>
</evidence>
<evidence type="ECO:0000313" key="2">
    <source>
        <dbReference type="EMBL" id="PSG90059.1"/>
    </source>
</evidence>
<dbReference type="RefSeq" id="WP_106462201.1">
    <property type="nucleotide sequence ID" value="NZ_PXOQ01000007.1"/>
</dbReference>
<organism evidence="2 3">
    <name type="scientific">Aurantibacter aestuarii</name>
    <dbReference type="NCBI Taxonomy" id="1266046"/>
    <lineage>
        <taxon>Bacteria</taxon>
        <taxon>Pseudomonadati</taxon>
        <taxon>Bacteroidota</taxon>
        <taxon>Flavobacteriia</taxon>
        <taxon>Flavobacteriales</taxon>
        <taxon>Flavobacteriaceae</taxon>
        <taxon>Aurantibacter</taxon>
    </lineage>
</organism>
<proteinExistence type="predicted"/>
<keyword evidence="1" id="KW-0732">Signal</keyword>
<feature type="chain" id="PRO_5015579267" description="Adhesion protein FadA" evidence="1">
    <location>
        <begin position="24"/>
        <end position="111"/>
    </location>
</feature>
<reference evidence="2 3" key="1">
    <citation type="submission" date="2018-03" db="EMBL/GenBank/DDBJ databases">
        <title>Mesoflavibacter sp. HG37 and Mesoflavibacter sp. HG96 sp.nov., two marine bacteria isolated from seawater of Western Pacific Ocean.</title>
        <authorList>
            <person name="Cheng H."/>
            <person name="Wu Y.-H."/>
            <person name="Guo L.-L."/>
            <person name="Xu X.-W."/>
        </authorList>
    </citation>
    <scope>NUCLEOTIDE SEQUENCE [LARGE SCALE GENOMIC DNA]</scope>
    <source>
        <strain evidence="2 3">KCTC 32269</strain>
    </source>
</reference>
<accession>A0A2T1NC96</accession>
<comment type="caution">
    <text evidence="2">The sequence shown here is derived from an EMBL/GenBank/DDBJ whole genome shotgun (WGS) entry which is preliminary data.</text>
</comment>
<evidence type="ECO:0008006" key="4">
    <source>
        <dbReference type="Google" id="ProtNLM"/>
    </source>
</evidence>
<evidence type="ECO:0000256" key="1">
    <source>
        <dbReference type="SAM" id="SignalP"/>
    </source>
</evidence>
<dbReference type="Proteomes" id="UP000238426">
    <property type="component" value="Unassembled WGS sequence"/>
</dbReference>
<name>A0A2T1NC96_9FLAO</name>